<dbReference type="GO" id="GO:0005886">
    <property type="term" value="C:plasma membrane"/>
    <property type="evidence" value="ECO:0007669"/>
    <property type="project" value="UniProtKB-SubCell"/>
</dbReference>
<feature type="transmembrane region" description="Helical" evidence="12">
    <location>
        <begin position="192"/>
        <end position="217"/>
    </location>
</feature>
<dbReference type="CDD" id="cd11492">
    <property type="entry name" value="SLC5sbd_NIS-SMVT"/>
    <property type="match status" value="1"/>
</dbReference>
<evidence type="ECO:0000256" key="8">
    <source>
        <dbReference type="ARBA" id="ARBA00023065"/>
    </source>
</evidence>
<keyword evidence="7" id="KW-0915">Sodium</keyword>
<keyword evidence="4" id="KW-1003">Cell membrane</keyword>
<dbReference type="InterPro" id="IPR001734">
    <property type="entry name" value="Na/solute_symporter"/>
</dbReference>
<feature type="transmembrane region" description="Helical" evidence="12">
    <location>
        <begin position="409"/>
        <end position="431"/>
    </location>
</feature>
<evidence type="ECO:0000256" key="1">
    <source>
        <dbReference type="ARBA" id="ARBA00004651"/>
    </source>
</evidence>
<feature type="transmembrane region" description="Helical" evidence="12">
    <location>
        <begin position="126"/>
        <end position="144"/>
    </location>
</feature>
<dbReference type="NCBIfam" id="TIGR00813">
    <property type="entry name" value="sss"/>
    <property type="match status" value="1"/>
</dbReference>
<dbReference type="Proteomes" id="UP001162480">
    <property type="component" value="Chromosome 9"/>
</dbReference>
<evidence type="ECO:0000256" key="10">
    <source>
        <dbReference type="ARBA" id="ARBA00023201"/>
    </source>
</evidence>
<keyword evidence="5 12" id="KW-0812">Transmembrane</keyword>
<evidence type="ECO:0000256" key="7">
    <source>
        <dbReference type="ARBA" id="ARBA00023053"/>
    </source>
</evidence>
<evidence type="ECO:0000256" key="3">
    <source>
        <dbReference type="ARBA" id="ARBA00022448"/>
    </source>
</evidence>
<sequence>MHRMRHQFTVYDYVIFGAVLIISVLIGIYYAFCGTRQNTTTEFLTGNRNMQLLPIAISIMTSFISAIMILGTPAEMYTSGTLYMIYIIGACLGCLLASLCFVPLMYPLKLTSSYEYLERRFQSVSVKLIATLLCTIQQVIYLGIASYAPSTALHAVTELPERATILLVGVVATIYTCLGGLKAVVWSDVFQALIMIAGLLAIVIKGTVIVGGIQHVWEVNKQWGRIHFNEFRVDPTIRHTFWNLLCGATIGWMATFGTSQASVQRYSSLPSLRKARLSILINIGAVSFFIFLACITGIVVFSFYATKGCDPLTSKQIENTNQIIPYFVMEVLGYPGLPGLFIACLFSGALSSVSSSLNGLAAITWEGFLKKPCKSLSEAHKSLITKGLVVAFGALGVSVGFVARELGGTVLQASLSFTGASGGPMTGLFILGSIFPWATWKGAVAGGTLGIILPLWISIGSYMNDSHKSPLPFPIDKCNISDLMAAGYFNETFDDSHLIEEPAGIQKMYKLSYLWYSSLGIIGCVTIGLVVSLLTGPNKASDVDPKYLMPIFDRICCDLPKFLKRKFRYRFNTMSPGSLSIEREKSKVDLDLQTCKQNEPKYYKTNKDETTFDVETTKSIKKKYSKNSDGFANTENYYCNPAFSSINAIDGPETF</sequence>
<evidence type="ECO:0000256" key="2">
    <source>
        <dbReference type="ARBA" id="ARBA00006434"/>
    </source>
</evidence>
<feature type="transmembrane region" description="Helical" evidence="12">
    <location>
        <begin position="339"/>
        <end position="363"/>
    </location>
</feature>
<dbReference type="PROSITE" id="PS50283">
    <property type="entry name" value="NA_SOLUT_SYMP_3"/>
    <property type="match status" value="1"/>
</dbReference>
<accession>A0AA36F8I1</accession>
<comment type="subcellular location">
    <subcellularLocation>
        <location evidence="1">Cell membrane</location>
        <topology evidence="1">Multi-pass membrane protein</topology>
    </subcellularLocation>
</comment>
<dbReference type="EMBL" id="OX597822">
    <property type="protein sequence ID" value="CAI9728407.1"/>
    <property type="molecule type" value="Genomic_DNA"/>
</dbReference>
<dbReference type="InterPro" id="IPR051163">
    <property type="entry name" value="Sodium:Solute_Symporter_SSF"/>
</dbReference>
<organism evidence="13 14">
    <name type="scientific">Octopus vulgaris</name>
    <name type="common">Common octopus</name>
    <dbReference type="NCBI Taxonomy" id="6645"/>
    <lineage>
        <taxon>Eukaryota</taxon>
        <taxon>Metazoa</taxon>
        <taxon>Spiralia</taxon>
        <taxon>Lophotrochozoa</taxon>
        <taxon>Mollusca</taxon>
        <taxon>Cephalopoda</taxon>
        <taxon>Coleoidea</taxon>
        <taxon>Octopodiformes</taxon>
        <taxon>Octopoda</taxon>
        <taxon>Incirrata</taxon>
        <taxon>Octopodidae</taxon>
        <taxon>Octopus</taxon>
    </lineage>
</organism>
<keyword evidence="8" id="KW-0406">Ion transport</keyword>
<dbReference type="GO" id="GO:0006814">
    <property type="term" value="P:sodium ion transport"/>
    <property type="evidence" value="ECO:0007669"/>
    <property type="project" value="UniProtKB-KW"/>
</dbReference>
<dbReference type="InterPro" id="IPR038377">
    <property type="entry name" value="Na/Glc_symporter_sf"/>
</dbReference>
<proteinExistence type="inferred from homology"/>
<evidence type="ECO:0000313" key="13">
    <source>
        <dbReference type="EMBL" id="CAI9728407.1"/>
    </source>
</evidence>
<keyword evidence="9 12" id="KW-0472">Membrane</keyword>
<evidence type="ECO:0000313" key="14">
    <source>
        <dbReference type="Proteomes" id="UP001162480"/>
    </source>
</evidence>
<evidence type="ECO:0000256" key="6">
    <source>
        <dbReference type="ARBA" id="ARBA00022989"/>
    </source>
</evidence>
<protein>
    <submittedName>
        <fullName evidence="13">Sodium-coupled monocarboxylate transporter 1-like isoform X1</fullName>
    </submittedName>
</protein>
<keyword evidence="6 12" id="KW-1133">Transmembrane helix</keyword>
<feature type="transmembrane region" description="Helical" evidence="12">
    <location>
        <begin position="52"/>
        <end position="71"/>
    </location>
</feature>
<dbReference type="Gene3D" id="1.20.1730.10">
    <property type="entry name" value="Sodium/glucose cotransporter"/>
    <property type="match status" value="1"/>
</dbReference>
<feature type="transmembrane region" description="Helical" evidence="12">
    <location>
        <begin position="443"/>
        <end position="463"/>
    </location>
</feature>
<dbReference type="Pfam" id="PF00474">
    <property type="entry name" value="SSF"/>
    <property type="match status" value="1"/>
</dbReference>
<dbReference type="PANTHER" id="PTHR42985:SF40">
    <property type="entry name" value="LD47995P-RELATED"/>
    <property type="match status" value="1"/>
</dbReference>
<evidence type="ECO:0000256" key="4">
    <source>
        <dbReference type="ARBA" id="ARBA00022475"/>
    </source>
</evidence>
<feature type="transmembrane region" description="Helical" evidence="12">
    <location>
        <begin position="383"/>
        <end position="403"/>
    </location>
</feature>
<feature type="transmembrane region" description="Helical" evidence="12">
    <location>
        <begin position="237"/>
        <end position="258"/>
    </location>
</feature>
<gene>
    <name evidence="13" type="ORF">OCTVUL_1B018973</name>
</gene>
<reference evidence="13" key="1">
    <citation type="submission" date="2023-08" db="EMBL/GenBank/DDBJ databases">
        <authorList>
            <person name="Alioto T."/>
            <person name="Alioto T."/>
            <person name="Gomez Garrido J."/>
        </authorList>
    </citation>
    <scope>NUCLEOTIDE SEQUENCE</scope>
</reference>
<feature type="transmembrane region" description="Helical" evidence="12">
    <location>
        <begin position="513"/>
        <end position="536"/>
    </location>
</feature>
<evidence type="ECO:0000256" key="11">
    <source>
        <dbReference type="RuleBase" id="RU362091"/>
    </source>
</evidence>
<feature type="transmembrane region" description="Helical" evidence="12">
    <location>
        <begin position="164"/>
        <end position="185"/>
    </location>
</feature>
<evidence type="ECO:0000256" key="9">
    <source>
        <dbReference type="ARBA" id="ARBA00023136"/>
    </source>
</evidence>
<comment type="similarity">
    <text evidence="2 11">Belongs to the sodium:solute symporter (SSF) (TC 2.A.21) family.</text>
</comment>
<name>A0AA36F8I1_OCTVU</name>
<feature type="transmembrane region" description="Helical" evidence="12">
    <location>
        <begin position="13"/>
        <end position="32"/>
    </location>
</feature>
<dbReference type="PANTHER" id="PTHR42985">
    <property type="entry name" value="SODIUM-COUPLED MONOCARBOXYLATE TRANSPORTER"/>
    <property type="match status" value="1"/>
</dbReference>
<evidence type="ECO:0000256" key="5">
    <source>
        <dbReference type="ARBA" id="ARBA00022692"/>
    </source>
</evidence>
<dbReference type="GO" id="GO:0015293">
    <property type="term" value="F:symporter activity"/>
    <property type="evidence" value="ECO:0007669"/>
    <property type="project" value="TreeGrafter"/>
</dbReference>
<keyword evidence="3" id="KW-0813">Transport</keyword>
<dbReference type="AlphaFoldDB" id="A0AA36F8I1"/>
<feature type="transmembrane region" description="Helical" evidence="12">
    <location>
        <begin position="83"/>
        <end position="106"/>
    </location>
</feature>
<keyword evidence="14" id="KW-1185">Reference proteome</keyword>
<keyword evidence="10" id="KW-0739">Sodium transport</keyword>
<evidence type="ECO:0000256" key="12">
    <source>
        <dbReference type="SAM" id="Phobius"/>
    </source>
</evidence>
<feature type="transmembrane region" description="Helical" evidence="12">
    <location>
        <begin position="279"/>
        <end position="305"/>
    </location>
</feature>